<evidence type="ECO:0000313" key="2">
    <source>
        <dbReference type="Proteomes" id="UP000032247"/>
    </source>
</evidence>
<dbReference type="PATRIC" id="fig|1423.173.peg.1842"/>
<proteinExistence type="predicted"/>
<dbReference type="Proteomes" id="UP000032247">
    <property type="component" value="Unassembled WGS sequence"/>
</dbReference>
<accession>A0A0D1IPE0</accession>
<comment type="caution">
    <text evidence="1">The sequence shown here is derived from an EMBL/GenBank/DDBJ whole genome shotgun (WGS) entry which is preliminary data.</text>
</comment>
<organism evidence="1 2">
    <name type="scientific">Bacillus subtilis</name>
    <dbReference type="NCBI Taxonomy" id="1423"/>
    <lineage>
        <taxon>Bacteria</taxon>
        <taxon>Bacillati</taxon>
        <taxon>Bacillota</taxon>
        <taxon>Bacilli</taxon>
        <taxon>Bacillales</taxon>
        <taxon>Bacillaceae</taxon>
        <taxon>Bacillus</taxon>
    </lineage>
</organism>
<evidence type="ECO:0000313" key="1">
    <source>
        <dbReference type="EMBL" id="KIU11193.1"/>
    </source>
</evidence>
<reference evidence="1 2" key="1">
    <citation type="submission" date="2014-12" db="EMBL/GenBank/DDBJ databases">
        <title>Comparative genome analysis of Bacillus coagulans HM-08, Clostridium butyricum HM-68, Bacillus subtilis HM-66 and Bacillus licheniformis BL-09.</title>
        <authorList>
            <person name="Zhang H."/>
        </authorList>
    </citation>
    <scope>NUCLEOTIDE SEQUENCE [LARGE SCALE GENOMIC DNA]</scope>
    <source>
        <strain evidence="1 2">HM-66</strain>
    </source>
</reference>
<dbReference type="AlphaFoldDB" id="A0A0D1IPE0"/>
<dbReference type="EMBL" id="JXBC01000003">
    <property type="protein sequence ID" value="KIU11193.1"/>
    <property type="molecule type" value="Genomic_DNA"/>
</dbReference>
<protein>
    <submittedName>
        <fullName evidence="1">Uncharacterized protein</fullName>
    </submittedName>
</protein>
<gene>
    <name evidence="1" type="ORF">SC09_Contig24orf00081</name>
</gene>
<sequence>MQWVTFTRLTVSGSFMAGLFSKKHRAMASQSEFWRNQKGK</sequence>
<name>A0A0D1IPE0_BACIU</name>